<protein>
    <submittedName>
        <fullName evidence="5">3'-5' exonuclease</fullName>
    </submittedName>
</protein>
<dbReference type="Pfam" id="PF00929">
    <property type="entry name" value="RNase_T"/>
    <property type="match status" value="1"/>
</dbReference>
<dbReference type="SUPFAM" id="SSF53098">
    <property type="entry name" value="Ribonuclease H-like"/>
    <property type="match status" value="1"/>
</dbReference>
<dbReference type="EMBL" id="RKMF01000011">
    <property type="protein sequence ID" value="ROZ62640.1"/>
    <property type="molecule type" value="Genomic_DNA"/>
</dbReference>
<feature type="domain" description="Exonuclease" evidence="4">
    <location>
        <begin position="43"/>
        <end position="218"/>
    </location>
</feature>
<dbReference type="NCBIfam" id="NF005927">
    <property type="entry name" value="PRK07942.1"/>
    <property type="match status" value="1"/>
</dbReference>
<reference evidence="5 6" key="1">
    <citation type="submission" date="2018-10" db="EMBL/GenBank/DDBJ databases">
        <title>Kocuria sp. M5W7-7, whole genome shotgun sequence.</title>
        <authorList>
            <person name="Tuo L."/>
        </authorList>
    </citation>
    <scope>NUCLEOTIDE SEQUENCE [LARGE SCALE GENOMIC DNA]</scope>
    <source>
        <strain evidence="5 6">M5W7-7</strain>
    </source>
</reference>
<dbReference type="Gene3D" id="3.30.420.10">
    <property type="entry name" value="Ribonuclease H-like superfamily/Ribonuclease H"/>
    <property type="match status" value="1"/>
</dbReference>
<dbReference type="PANTHER" id="PTHR30231">
    <property type="entry name" value="DNA POLYMERASE III SUBUNIT EPSILON"/>
    <property type="match status" value="1"/>
</dbReference>
<dbReference type="GO" id="GO:0005829">
    <property type="term" value="C:cytosol"/>
    <property type="evidence" value="ECO:0007669"/>
    <property type="project" value="TreeGrafter"/>
</dbReference>
<proteinExistence type="predicted"/>
<name>A0A3N3ZQT2_9MICC</name>
<dbReference type="CDD" id="cd06127">
    <property type="entry name" value="DEDDh"/>
    <property type="match status" value="1"/>
</dbReference>
<dbReference type="PANTHER" id="PTHR30231:SF4">
    <property type="entry name" value="PROTEIN NEN2"/>
    <property type="match status" value="1"/>
</dbReference>
<dbReference type="AlphaFoldDB" id="A0A3N3ZQT2"/>
<keyword evidence="1" id="KW-0540">Nuclease</keyword>
<accession>A0A3N3ZQT2</accession>
<dbReference type="RefSeq" id="WP_123825500.1">
    <property type="nucleotide sequence ID" value="NZ_RKMF01000011.1"/>
</dbReference>
<evidence type="ECO:0000256" key="3">
    <source>
        <dbReference type="ARBA" id="ARBA00022839"/>
    </source>
</evidence>
<comment type="caution">
    <text evidence="5">The sequence shown here is derived from an EMBL/GenBank/DDBJ whole genome shotgun (WGS) entry which is preliminary data.</text>
</comment>
<keyword evidence="2" id="KW-0378">Hydrolase</keyword>
<dbReference type="InterPro" id="IPR013520">
    <property type="entry name" value="Ribonucl_H"/>
</dbReference>
<keyword evidence="6" id="KW-1185">Reference proteome</keyword>
<evidence type="ECO:0000256" key="1">
    <source>
        <dbReference type="ARBA" id="ARBA00022722"/>
    </source>
</evidence>
<dbReference type="Proteomes" id="UP000270616">
    <property type="component" value="Unassembled WGS sequence"/>
</dbReference>
<gene>
    <name evidence="5" type="ORF">EDL96_09205</name>
</gene>
<keyword evidence="3 5" id="KW-0269">Exonuclease</keyword>
<evidence type="ECO:0000256" key="2">
    <source>
        <dbReference type="ARBA" id="ARBA00022801"/>
    </source>
</evidence>
<dbReference type="InterPro" id="IPR036397">
    <property type="entry name" value="RNaseH_sf"/>
</dbReference>
<dbReference type="GO" id="GO:0008408">
    <property type="term" value="F:3'-5' exonuclease activity"/>
    <property type="evidence" value="ECO:0007669"/>
    <property type="project" value="TreeGrafter"/>
</dbReference>
<dbReference type="InterPro" id="IPR012337">
    <property type="entry name" value="RNaseH-like_sf"/>
</dbReference>
<evidence type="ECO:0000259" key="4">
    <source>
        <dbReference type="SMART" id="SM00479"/>
    </source>
</evidence>
<dbReference type="OrthoDB" id="9791657at2"/>
<organism evidence="5 6">
    <name type="scientific">Kocuria soli</name>
    <dbReference type="NCBI Taxonomy" id="2485125"/>
    <lineage>
        <taxon>Bacteria</taxon>
        <taxon>Bacillati</taxon>
        <taxon>Actinomycetota</taxon>
        <taxon>Actinomycetes</taxon>
        <taxon>Micrococcales</taxon>
        <taxon>Micrococcaceae</taxon>
        <taxon>Kocuria</taxon>
    </lineage>
</organism>
<evidence type="ECO:0000313" key="5">
    <source>
        <dbReference type="EMBL" id="ROZ62640.1"/>
    </source>
</evidence>
<dbReference type="GO" id="GO:0003676">
    <property type="term" value="F:nucleic acid binding"/>
    <property type="evidence" value="ECO:0007669"/>
    <property type="project" value="InterPro"/>
</dbReference>
<evidence type="ECO:0000313" key="6">
    <source>
        <dbReference type="Proteomes" id="UP000270616"/>
    </source>
</evidence>
<sequence>MPHVPGPDQPTLFDTPVAEGTQPEAADLDDVVIDPQLAWPDQALATFDLETTGRDARTCRIVTASVLLVAPDGQILGQWEWLADPGVEIPDGAAAIHGITTEHAREHGAPAGQVVSELVQVIGDLFVRNIPVLAFNAPYDFTVLAAEAQRHGLDLAAPRPVLDPYVMHKQVRVRWHGKRTLVALSEAYGIPLESAHTSAEDALAAVRLAQILAREHAELCVPAAALHDAQIGWAEAQALNLQDYLRGVKNDPTIVIDGTWPVRS</sequence>
<dbReference type="SMART" id="SM00479">
    <property type="entry name" value="EXOIII"/>
    <property type="match status" value="1"/>
</dbReference>